<organism evidence="4 5">
    <name type="scientific">Clathrus columnatus</name>
    <dbReference type="NCBI Taxonomy" id="1419009"/>
    <lineage>
        <taxon>Eukaryota</taxon>
        <taxon>Fungi</taxon>
        <taxon>Dikarya</taxon>
        <taxon>Basidiomycota</taxon>
        <taxon>Agaricomycotina</taxon>
        <taxon>Agaricomycetes</taxon>
        <taxon>Phallomycetidae</taxon>
        <taxon>Phallales</taxon>
        <taxon>Clathraceae</taxon>
        <taxon>Clathrus</taxon>
    </lineage>
</organism>
<dbReference type="PANTHER" id="PTHR48081">
    <property type="entry name" value="AB HYDROLASE SUPERFAMILY PROTEIN C4A8.06C"/>
    <property type="match status" value="1"/>
</dbReference>
<gene>
    <name evidence="4" type="ORF">Clacol_007140</name>
</gene>
<dbReference type="EMBL" id="BPWL01000008">
    <property type="protein sequence ID" value="GJJ12894.1"/>
    <property type="molecule type" value="Genomic_DNA"/>
</dbReference>
<evidence type="ECO:0000256" key="2">
    <source>
        <dbReference type="SAM" id="MobiDB-lite"/>
    </source>
</evidence>
<comment type="caution">
    <text evidence="4">The sequence shown here is derived from an EMBL/GenBank/DDBJ whole genome shotgun (WGS) entry which is preliminary data.</text>
</comment>
<feature type="region of interest" description="Disordered" evidence="2">
    <location>
        <begin position="1"/>
        <end position="36"/>
    </location>
</feature>
<dbReference type="Gene3D" id="3.40.50.1820">
    <property type="entry name" value="alpha/beta hydrolase"/>
    <property type="match status" value="1"/>
</dbReference>
<name>A0AAV5AJP0_9AGAM</name>
<dbReference type="Pfam" id="PF07859">
    <property type="entry name" value="Abhydrolase_3"/>
    <property type="match status" value="1"/>
</dbReference>
<dbReference type="AlphaFoldDB" id="A0AAV5AJP0"/>
<proteinExistence type="predicted"/>
<protein>
    <recommendedName>
        <fullName evidence="3">Alpha/beta hydrolase fold-3 domain-containing protein</fullName>
    </recommendedName>
</protein>
<keyword evidence="5" id="KW-1185">Reference proteome</keyword>
<evidence type="ECO:0000256" key="1">
    <source>
        <dbReference type="ARBA" id="ARBA00022801"/>
    </source>
</evidence>
<reference evidence="4" key="1">
    <citation type="submission" date="2021-10" db="EMBL/GenBank/DDBJ databases">
        <title>De novo Genome Assembly of Clathrus columnatus (Basidiomycota, Fungi) Using Illumina and Nanopore Sequence Data.</title>
        <authorList>
            <person name="Ogiso-Tanaka E."/>
            <person name="Itagaki H."/>
            <person name="Hosoya T."/>
            <person name="Hosaka K."/>
        </authorList>
    </citation>
    <scope>NUCLEOTIDE SEQUENCE</scope>
    <source>
        <strain evidence="4">MO-923</strain>
    </source>
</reference>
<keyword evidence="1" id="KW-0378">Hydrolase</keyword>
<sequence>MSTTVSSTAAERPIKASERIGKEETENTTPATSEVTAVETFTLGPPLPPVLDLGDQRPFVKKWRIRILSTILRYTIDFLSLPLYLWPVGNRLRTTIKTETTGRCRLCIYYPKPNKTESKLSTPRGVLVHLHGGGWSADGLSSTLSTAKIPLIAPIDPKKIALSGASAGSNLAASVTLLSLTRPLPNNAKITALGLLYPSLNFTVPYRDKLARVDPTRVLPPWMSKLWLKAYLPPPRDIKDPYISPALAPQEYLKQFPPTLILTAEYDYLAYEAEEWVILLQQAGVPVDHKRFAKVGHAFDGMPTLGWKQRKLNEQARKEAWGMMVKEFQIGLTDVRE</sequence>
<dbReference type="InterPro" id="IPR029058">
    <property type="entry name" value="AB_hydrolase_fold"/>
</dbReference>
<dbReference type="InterPro" id="IPR013094">
    <property type="entry name" value="AB_hydrolase_3"/>
</dbReference>
<dbReference type="Proteomes" id="UP001050691">
    <property type="component" value="Unassembled WGS sequence"/>
</dbReference>
<evidence type="ECO:0000313" key="5">
    <source>
        <dbReference type="Proteomes" id="UP001050691"/>
    </source>
</evidence>
<dbReference type="PANTHER" id="PTHR48081:SF8">
    <property type="entry name" value="ALPHA_BETA HYDROLASE FOLD-3 DOMAIN-CONTAINING PROTEIN-RELATED"/>
    <property type="match status" value="1"/>
</dbReference>
<dbReference type="GO" id="GO:0016787">
    <property type="term" value="F:hydrolase activity"/>
    <property type="evidence" value="ECO:0007669"/>
    <property type="project" value="UniProtKB-KW"/>
</dbReference>
<dbReference type="SUPFAM" id="SSF53474">
    <property type="entry name" value="alpha/beta-Hydrolases"/>
    <property type="match status" value="1"/>
</dbReference>
<feature type="domain" description="Alpha/beta hydrolase fold-3" evidence="3">
    <location>
        <begin position="154"/>
        <end position="299"/>
    </location>
</feature>
<accession>A0AAV5AJP0</accession>
<evidence type="ECO:0000313" key="4">
    <source>
        <dbReference type="EMBL" id="GJJ12894.1"/>
    </source>
</evidence>
<feature type="compositionally biased region" description="Basic and acidic residues" evidence="2">
    <location>
        <begin position="12"/>
        <end position="25"/>
    </location>
</feature>
<dbReference type="InterPro" id="IPR050300">
    <property type="entry name" value="GDXG_lipolytic_enzyme"/>
</dbReference>
<evidence type="ECO:0000259" key="3">
    <source>
        <dbReference type="Pfam" id="PF07859"/>
    </source>
</evidence>